<dbReference type="OrthoDB" id="10624472at2759"/>
<feature type="compositionally biased region" description="Low complexity" evidence="1">
    <location>
        <begin position="63"/>
        <end position="73"/>
    </location>
</feature>
<feature type="compositionally biased region" description="Acidic residues" evidence="1">
    <location>
        <begin position="263"/>
        <end position="283"/>
    </location>
</feature>
<evidence type="ECO:0000313" key="3">
    <source>
        <dbReference type="Proteomes" id="UP000001876"/>
    </source>
</evidence>
<evidence type="ECO:0000313" key="2">
    <source>
        <dbReference type="EMBL" id="EEH57091.1"/>
    </source>
</evidence>
<dbReference type="KEGG" id="mpp:MICPUCDRAFT_39951"/>
<reference evidence="2 3" key="1">
    <citation type="journal article" date="2009" name="Science">
        <title>Green evolution and dynamic adaptations revealed by genomes of the marine picoeukaryotes Micromonas.</title>
        <authorList>
            <person name="Worden A.Z."/>
            <person name="Lee J.H."/>
            <person name="Mock T."/>
            <person name="Rouze P."/>
            <person name="Simmons M.P."/>
            <person name="Aerts A.L."/>
            <person name="Allen A.E."/>
            <person name="Cuvelier M.L."/>
            <person name="Derelle E."/>
            <person name="Everett M.V."/>
            <person name="Foulon E."/>
            <person name="Grimwood J."/>
            <person name="Gundlach H."/>
            <person name="Henrissat B."/>
            <person name="Napoli C."/>
            <person name="McDonald S.M."/>
            <person name="Parker M.S."/>
            <person name="Rombauts S."/>
            <person name="Salamov A."/>
            <person name="Von Dassow P."/>
            <person name="Badger J.H."/>
            <person name="Coutinho P.M."/>
            <person name="Demir E."/>
            <person name="Dubchak I."/>
            <person name="Gentemann C."/>
            <person name="Eikrem W."/>
            <person name="Gready J.E."/>
            <person name="John U."/>
            <person name="Lanier W."/>
            <person name="Lindquist E.A."/>
            <person name="Lucas S."/>
            <person name="Mayer K.F."/>
            <person name="Moreau H."/>
            <person name="Not F."/>
            <person name="Otillar R."/>
            <person name="Panaud O."/>
            <person name="Pangilinan J."/>
            <person name="Paulsen I."/>
            <person name="Piegu B."/>
            <person name="Poliakov A."/>
            <person name="Robbens S."/>
            <person name="Schmutz J."/>
            <person name="Toulza E."/>
            <person name="Wyss T."/>
            <person name="Zelensky A."/>
            <person name="Zhou K."/>
            <person name="Armbrust E.V."/>
            <person name="Bhattacharya D."/>
            <person name="Goodenough U.W."/>
            <person name="Van de Peer Y."/>
            <person name="Grigoriev I.V."/>
        </authorList>
    </citation>
    <scope>NUCLEOTIDE SEQUENCE [LARGE SCALE GENOMIC DNA]</scope>
    <source>
        <strain evidence="2 3">CCMP1545</strain>
    </source>
</reference>
<gene>
    <name evidence="2" type="ORF">MICPUCDRAFT_39951</name>
</gene>
<protein>
    <submittedName>
        <fullName evidence="2">Predicted protein</fullName>
    </submittedName>
</protein>
<dbReference type="RefSeq" id="XP_003058636.1">
    <property type="nucleotide sequence ID" value="XM_003058590.1"/>
</dbReference>
<feature type="compositionally biased region" description="Basic and acidic residues" evidence="1">
    <location>
        <begin position="39"/>
        <end position="62"/>
    </location>
</feature>
<feature type="compositionally biased region" description="Acidic residues" evidence="1">
    <location>
        <begin position="236"/>
        <end position="250"/>
    </location>
</feature>
<feature type="region of interest" description="Disordered" evidence="1">
    <location>
        <begin position="1"/>
        <end position="97"/>
    </location>
</feature>
<evidence type="ECO:0000256" key="1">
    <source>
        <dbReference type="SAM" id="MobiDB-lite"/>
    </source>
</evidence>
<organism evidence="3">
    <name type="scientific">Micromonas pusilla (strain CCMP1545)</name>
    <name type="common">Picoplanktonic green alga</name>
    <dbReference type="NCBI Taxonomy" id="564608"/>
    <lineage>
        <taxon>Eukaryota</taxon>
        <taxon>Viridiplantae</taxon>
        <taxon>Chlorophyta</taxon>
        <taxon>Mamiellophyceae</taxon>
        <taxon>Mamiellales</taxon>
        <taxon>Mamiellaceae</taxon>
        <taxon>Micromonas</taxon>
    </lineage>
</organism>
<feature type="region of interest" description="Disordered" evidence="1">
    <location>
        <begin position="133"/>
        <end position="177"/>
    </location>
</feature>
<dbReference type="EMBL" id="GG663739">
    <property type="protein sequence ID" value="EEH57091.1"/>
    <property type="molecule type" value="Genomic_DNA"/>
</dbReference>
<proteinExistence type="predicted"/>
<dbReference type="GeneID" id="9684441"/>
<dbReference type="Proteomes" id="UP000001876">
    <property type="component" value="Unassembled WGS sequence"/>
</dbReference>
<dbReference type="AlphaFoldDB" id="C1MS78"/>
<accession>C1MS78</accession>
<feature type="region of interest" description="Disordered" evidence="1">
    <location>
        <begin position="224"/>
        <end position="283"/>
    </location>
</feature>
<keyword evidence="3" id="KW-1185">Reference proteome</keyword>
<name>C1MS78_MICPC</name>
<sequence>MPLIEEIVPAPPPPPPAAEWHPDAMPSAEPVGLTNTERAQMDQLREKYGKHQRARDGGDAPHAESAIAAAQARADAEMRARPLSTDGDGGGGVSSSSPLARVKICETCRGMKTVKEEYNNRILERMCERCDGEGVLGRDGKPLNPDDDDAAPATATRPEKGPSPFAPGSAAETRVRVLEEDTLRRKIADKKKEIKMVRSTMVKDVDDVEYLRKLRALELSELEREATAALSREPLLDGDGDGAREGEEEAGAGAGGGAANADSDSDSSNEDDEAAPDLDEPDP</sequence>